<gene>
    <name evidence="1" type="ORF">A3A78_01225</name>
</gene>
<organism evidence="1 2">
    <name type="scientific">candidate division WWE3 bacterium RIFCSPLOWO2_01_FULL_41_18</name>
    <dbReference type="NCBI Taxonomy" id="1802625"/>
    <lineage>
        <taxon>Bacteria</taxon>
        <taxon>Katanobacteria</taxon>
    </lineage>
</organism>
<comment type="caution">
    <text evidence="1">The sequence shown here is derived from an EMBL/GenBank/DDBJ whole genome shotgun (WGS) entry which is preliminary data.</text>
</comment>
<evidence type="ECO:0000313" key="1">
    <source>
        <dbReference type="EMBL" id="OGC55560.1"/>
    </source>
</evidence>
<reference evidence="1 2" key="1">
    <citation type="journal article" date="2016" name="Nat. Commun.">
        <title>Thousands of microbial genomes shed light on interconnected biogeochemical processes in an aquifer system.</title>
        <authorList>
            <person name="Anantharaman K."/>
            <person name="Brown C.T."/>
            <person name="Hug L.A."/>
            <person name="Sharon I."/>
            <person name="Castelle C.J."/>
            <person name="Probst A.J."/>
            <person name="Thomas B.C."/>
            <person name="Singh A."/>
            <person name="Wilkins M.J."/>
            <person name="Karaoz U."/>
            <person name="Brodie E.L."/>
            <person name="Williams K.H."/>
            <person name="Hubbard S.S."/>
            <person name="Banfield J.F."/>
        </authorList>
    </citation>
    <scope>NUCLEOTIDE SEQUENCE [LARGE SCALE GENOMIC DNA]</scope>
</reference>
<name>A0A1F4VF60_UNCKA</name>
<dbReference type="AlphaFoldDB" id="A0A1F4VF60"/>
<evidence type="ECO:0000313" key="2">
    <source>
        <dbReference type="Proteomes" id="UP000176504"/>
    </source>
</evidence>
<accession>A0A1F4VF60</accession>
<protein>
    <submittedName>
        <fullName evidence="1">Uncharacterized protein</fullName>
    </submittedName>
</protein>
<proteinExistence type="predicted"/>
<sequence>MAKLTCPFCGEEVFPPKEERLIYNCSRCARDGRRTVYALVKIETGEMAYEQGMLDLMYKTLSGKGFDPEDESLPRFAYSRRNFFNQETGEVSSDWPGTGRDLWGVAFMVLFSQVDHTGEVFVDV</sequence>
<dbReference type="EMBL" id="MEVI01000002">
    <property type="protein sequence ID" value="OGC55560.1"/>
    <property type="molecule type" value="Genomic_DNA"/>
</dbReference>
<dbReference type="Proteomes" id="UP000176504">
    <property type="component" value="Unassembled WGS sequence"/>
</dbReference>